<dbReference type="RefSeq" id="XP_033802882.1">
    <property type="nucleotide sequence ID" value="XM_033946991.1"/>
</dbReference>
<evidence type="ECO:0000259" key="13">
    <source>
        <dbReference type="PROSITE" id="PS50157"/>
    </source>
</evidence>
<feature type="compositionally biased region" description="Acidic residues" evidence="12">
    <location>
        <begin position="145"/>
        <end position="156"/>
    </location>
</feature>
<keyword evidence="6" id="KW-0862">Zinc</keyword>
<dbReference type="InterPro" id="IPR013087">
    <property type="entry name" value="Znf_C2H2_type"/>
</dbReference>
<feature type="region of interest" description="Disordered" evidence="12">
    <location>
        <begin position="190"/>
        <end position="209"/>
    </location>
</feature>
<dbReference type="Gene3D" id="6.10.140.140">
    <property type="match status" value="1"/>
</dbReference>
<keyword evidence="15" id="KW-1185">Reference proteome</keyword>
<dbReference type="GO" id="GO:0000977">
    <property type="term" value="F:RNA polymerase II transcription regulatory region sequence-specific DNA binding"/>
    <property type="evidence" value="ECO:0007669"/>
    <property type="project" value="TreeGrafter"/>
</dbReference>
<evidence type="ECO:0000256" key="8">
    <source>
        <dbReference type="ARBA" id="ARBA00023125"/>
    </source>
</evidence>
<protein>
    <submittedName>
        <fullName evidence="16 17">Zinc finger protein 436-like isoform X1</fullName>
    </submittedName>
</protein>
<dbReference type="GO" id="GO:0000981">
    <property type="term" value="F:DNA-binding transcription factor activity, RNA polymerase II-specific"/>
    <property type="evidence" value="ECO:0007669"/>
    <property type="project" value="TreeGrafter"/>
</dbReference>
<feature type="domain" description="KRAB" evidence="14">
    <location>
        <begin position="13"/>
        <end position="84"/>
    </location>
</feature>
<evidence type="ECO:0000313" key="15">
    <source>
        <dbReference type="Proteomes" id="UP000515159"/>
    </source>
</evidence>
<dbReference type="Pfam" id="PF00096">
    <property type="entry name" value="zf-C2H2"/>
    <property type="match status" value="5"/>
</dbReference>
<dbReference type="InterPro" id="IPR001909">
    <property type="entry name" value="KRAB"/>
</dbReference>
<dbReference type="SUPFAM" id="SSF57667">
    <property type="entry name" value="beta-beta-alpha zinc fingers"/>
    <property type="match status" value="4"/>
</dbReference>
<dbReference type="GO" id="GO:0005634">
    <property type="term" value="C:nucleus"/>
    <property type="evidence" value="ECO:0007669"/>
    <property type="project" value="UniProtKB-SubCell"/>
</dbReference>
<evidence type="ECO:0000313" key="17">
    <source>
        <dbReference type="RefSeq" id="XP_033802883.1"/>
    </source>
</evidence>
<feature type="region of interest" description="Disordered" evidence="12">
    <location>
        <begin position="114"/>
        <end position="176"/>
    </location>
</feature>
<dbReference type="GO" id="GO:0008270">
    <property type="term" value="F:zinc ion binding"/>
    <property type="evidence" value="ECO:0007669"/>
    <property type="project" value="UniProtKB-KW"/>
</dbReference>
<feature type="compositionally biased region" description="Basic residues" evidence="12">
    <location>
        <begin position="196"/>
        <end position="206"/>
    </location>
</feature>
<keyword evidence="9" id="KW-0804">Transcription</keyword>
<keyword evidence="5 11" id="KW-0863">Zinc-finger</keyword>
<reference evidence="16 17" key="1">
    <citation type="submission" date="2025-04" db="UniProtKB">
        <authorList>
            <consortium name="RefSeq"/>
        </authorList>
    </citation>
    <scope>IDENTIFICATION</scope>
</reference>
<feature type="domain" description="C2H2-type" evidence="13">
    <location>
        <begin position="267"/>
        <end position="294"/>
    </location>
</feature>
<dbReference type="RefSeq" id="XP_033802883.1">
    <property type="nucleotide sequence ID" value="XM_033946992.1"/>
</dbReference>
<feature type="domain" description="C2H2-type" evidence="13">
    <location>
        <begin position="379"/>
        <end position="406"/>
    </location>
</feature>
<dbReference type="PANTHER" id="PTHR24381:SF436">
    <property type="entry name" value="ZINC FINGER PROTEIN 768"/>
    <property type="match status" value="1"/>
</dbReference>
<evidence type="ECO:0000256" key="3">
    <source>
        <dbReference type="ARBA" id="ARBA00022723"/>
    </source>
</evidence>
<dbReference type="InterPro" id="IPR036051">
    <property type="entry name" value="KRAB_dom_sf"/>
</dbReference>
<dbReference type="Pfam" id="PF01352">
    <property type="entry name" value="KRAB"/>
    <property type="match status" value="1"/>
</dbReference>
<keyword evidence="3" id="KW-0479">Metal-binding</keyword>
<dbReference type="PROSITE" id="PS00028">
    <property type="entry name" value="ZINC_FINGER_C2H2_1"/>
    <property type="match status" value="5"/>
</dbReference>
<evidence type="ECO:0000256" key="6">
    <source>
        <dbReference type="ARBA" id="ARBA00022833"/>
    </source>
</evidence>
<keyword evidence="8" id="KW-0238">DNA-binding</keyword>
<evidence type="ECO:0000256" key="7">
    <source>
        <dbReference type="ARBA" id="ARBA00023015"/>
    </source>
</evidence>
<dbReference type="SMART" id="SM00349">
    <property type="entry name" value="KRAB"/>
    <property type="match status" value="1"/>
</dbReference>
<comment type="similarity">
    <text evidence="2">Belongs to the krueppel C2H2-type zinc-finger protein family.</text>
</comment>
<dbReference type="CDD" id="cd07765">
    <property type="entry name" value="KRAB_A-box"/>
    <property type="match status" value="1"/>
</dbReference>
<evidence type="ECO:0000256" key="5">
    <source>
        <dbReference type="ARBA" id="ARBA00022771"/>
    </source>
</evidence>
<feature type="domain" description="C2H2-type" evidence="13">
    <location>
        <begin position="351"/>
        <end position="378"/>
    </location>
</feature>
<dbReference type="KEGG" id="gsh:117361528"/>
<evidence type="ECO:0000256" key="11">
    <source>
        <dbReference type="PROSITE-ProRule" id="PRU00042"/>
    </source>
</evidence>
<dbReference type="SUPFAM" id="SSF109640">
    <property type="entry name" value="KRAB domain (Kruppel-associated box)"/>
    <property type="match status" value="1"/>
</dbReference>
<dbReference type="FunFam" id="3.30.160.60:FF:002343">
    <property type="entry name" value="Zinc finger protein 33A"/>
    <property type="match status" value="2"/>
</dbReference>
<evidence type="ECO:0000256" key="12">
    <source>
        <dbReference type="SAM" id="MobiDB-lite"/>
    </source>
</evidence>
<comment type="subcellular location">
    <subcellularLocation>
        <location evidence="1">Nucleus</location>
    </subcellularLocation>
</comment>
<sequence length="411" mass="47041">MSRSVSDSGRAKVVFSDVAIYFSEGEWQLLEDWQKELYTNVMKEIHGALVSLGYTIVNSDTVFKIKPKEEPSLRNHIDTKEGGGGGKASLGCPVVKPDILLRLKQEDAIPFSDHCSKKREEKRKATSSEPVFNPDMSLWIKELEPPDSSDDNDVDETDRREDDCSPTTEDEEIKKPIKLPLEECLGNPKLSDVSSQKKRSAWHRGKPFGYRADKSGQERGFSILQSLIVQQGPYIGERPYPCNEYEQRTSAMAYLLQQDKKLVDRPFLCAVCGKGFRDRAGLMKHRRTHTGGRAYKCTECEKSFTQKWNLIQHRRTHTGERPYKCVHCEKSFMYNSVLIKHQRIHTGERPYQCSQCEKNFSAYSGLIRHQGTHVGLKPYTCIECGETYSQKHNLTKHRATHNIQVPYTSTK</sequence>
<dbReference type="FunFam" id="3.30.160.60:FF:000688">
    <property type="entry name" value="zinc finger protein 197 isoform X1"/>
    <property type="match status" value="2"/>
</dbReference>
<evidence type="ECO:0000256" key="1">
    <source>
        <dbReference type="ARBA" id="ARBA00004123"/>
    </source>
</evidence>
<organism evidence="15 17">
    <name type="scientific">Geotrypetes seraphini</name>
    <name type="common">Gaboon caecilian</name>
    <name type="synonym">Caecilia seraphini</name>
    <dbReference type="NCBI Taxonomy" id="260995"/>
    <lineage>
        <taxon>Eukaryota</taxon>
        <taxon>Metazoa</taxon>
        <taxon>Chordata</taxon>
        <taxon>Craniata</taxon>
        <taxon>Vertebrata</taxon>
        <taxon>Euteleostomi</taxon>
        <taxon>Amphibia</taxon>
        <taxon>Gymnophiona</taxon>
        <taxon>Geotrypetes</taxon>
    </lineage>
</organism>
<evidence type="ECO:0000313" key="16">
    <source>
        <dbReference type="RefSeq" id="XP_033802882.1"/>
    </source>
</evidence>
<keyword evidence="7" id="KW-0805">Transcription regulation</keyword>
<evidence type="ECO:0000259" key="14">
    <source>
        <dbReference type="PROSITE" id="PS50805"/>
    </source>
</evidence>
<dbReference type="PANTHER" id="PTHR24381">
    <property type="entry name" value="ZINC FINGER PROTEIN"/>
    <property type="match status" value="1"/>
</dbReference>
<evidence type="ECO:0000256" key="4">
    <source>
        <dbReference type="ARBA" id="ARBA00022737"/>
    </source>
</evidence>
<dbReference type="RefSeq" id="XP_033802884.1">
    <property type="nucleotide sequence ID" value="XM_033946993.1"/>
</dbReference>
<feature type="domain" description="C2H2-type" evidence="13">
    <location>
        <begin position="295"/>
        <end position="322"/>
    </location>
</feature>
<dbReference type="PROSITE" id="PS50157">
    <property type="entry name" value="ZINC_FINGER_C2H2_2"/>
    <property type="match status" value="5"/>
</dbReference>
<evidence type="ECO:0000256" key="10">
    <source>
        <dbReference type="ARBA" id="ARBA00023242"/>
    </source>
</evidence>
<accession>A0A6P8RG13</accession>
<keyword evidence="4" id="KW-0677">Repeat</keyword>
<dbReference type="AlphaFoldDB" id="A0A6P8RG13"/>
<feature type="domain" description="C2H2-type" evidence="13">
    <location>
        <begin position="323"/>
        <end position="350"/>
    </location>
</feature>
<evidence type="ECO:0000256" key="9">
    <source>
        <dbReference type="ARBA" id="ARBA00023163"/>
    </source>
</evidence>
<dbReference type="Proteomes" id="UP000515159">
    <property type="component" value="Chromosome 5"/>
</dbReference>
<dbReference type="InterPro" id="IPR036236">
    <property type="entry name" value="Znf_C2H2_sf"/>
</dbReference>
<keyword evidence="10" id="KW-0539">Nucleus</keyword>
<feature type="compositionally biased region" description="Basic and acidic residues" evidence="12">
    <location>
        <begin position="114"/>
        <end position="126"/>
    </location>
</feature>
<evidence type="ECO:0000313" key="18">
    <source>
        <dbReference type="RefSeq" id="XP_033802884.1"/>
    </source>
</evidence>
<proteinExistence type="inferred from homology"/>
<dbReference type="SMART" id="SM00355">
    <property type="entry name" value="ZnF_C2H2"/>
    <property type="match status" value="5"/>
</dbReference>
<evidence type="ECO:0000256" key="2">
    <source>
        <dbReference type="ARBA" id="ARBA00006991"/>
    </source>
</evidence>
<dbReference type="FunFam" id="3.30.160.60:FF:001370">
    <property type="entry name" value="Zinc finger protein"/>
    <property type="match status" value="1"/>
</dbReference>
<dbReference type="PROSITE" id="PS50805">
    <property type="entry name" value="KRAB"/>
    <property type="match status" value="1"/>
</dbReference>
<gene>
    <name evidence="16 17 18" type="primary">LOC117361528</name>
</gene>
<dbReference type="GeneID" id="117361528"/>
<dbReference type="Gene3D" id="3.30.160.60">
    <property type="entry name" value="Classic Zinc Finger"/>
    <property type="match status" value="5"/>
</dbReference>
<name>A0A6P8RG13_GEOSA</name>
<dbReference type="OrthoDB" id="8117402at2759"/>